<sequence length="196" mass="22152">MMVNFEIQLQEEYVNRLICYRDNPHPAKHAQALEHIQADDTCQTDNWASWIDQSQKKSAQPLNDQQFPNGNLLLHNRGEDAPADGDGAGHRSDVVTTASNHVAIEITGQNDRSSDSRLLSYYKTMRRQLRTYFSGMILSFLHIQGIPADEKIRHLGGSIRTAQSLAWALGPSFNQVEPSAGRWPGTCENMMVWKMK</sequence>
<dbReference type="Proteomes" id="UP000186817">
    <property type="component" value="Unassembled WGS sequence"/>
</dbReference>
<reference evidence="2 3" key="1">
    <citation type="submission" date="2016-02" db="EMBL/GenBank/DDBJ databases">
        <title>Genome analysis of coral dinoflagellate symbionts highlights evolutionary adaptations to a symbiotic lifestyle.</title>
        <authorList>
            <person name="Aranda M."/>
            <person name="Li Y."/>
            <person name="Liew Y.J."/>
            <person name="Baumgarten S."/>
            <person name="Simakov O."/>
            <person name="Wilson M."/>
            <person name="Piel J."/>
            <person name="Ashoor H."/>
            <person name="Bougouffa S."/>
            <person name="Bajic V.B."/>
            <person name="Ryu T."/>
            <person name="Ravasi T."/>
            <person name="Bayer T."/>
            <person name="Micklem G."/>
            <person name="Kim H."/>
            <person name="Bhak J."/>
            <person name="Lajeunesse T.C."/>
            <person name="Voolstra C.R."/>
        </authorList>
    </citation>
    <scope>NUCLEOTIDE SEQUENCE [LARGE SCALE GENOMIC DNA]</scope>
    <source>
        <strain evidence="2 3">CCMP2467</strain>
    </source>
</reference>
<dbReference type="AlphaFoldDB" id="A0A1Q9D742"/>
<keyword evidence="3" id="KW-1185">Reference proteome</keyword>
<accession>A0A1Q9D742</accession>
<organism evidence="2 3">
    <name type="scientific">Symbiodinium microadriaticum</name>
    <name type="common">Dinoflagellate</name>
    <name type="synonym">Zooxanthella microadriatica</name>
    <dbReference type="NCBI Taxonomy" id="2951"/>
    <lineage>
        <taxon>Eukaryota</taxon>
        <taxon>Sar</taxon>
        <taxon>Alveolata</taxon>
        <taxon>Dinophyceae</taxon>
        <taxon>Suessiales</taxon>
        <taxon>Symbiodiniaceae</taxon>
        <taxon>Symbiodinium</taxon>
    </lineage>
</organism>
<feature type="region of interest" description="Disordered" evidence="1">
    <location>
        <begin position="58"/>
        <end position="91"/>
    </location>
</feature>
<protein>
    <submittedName>
        <fullName evidence="2">Uncharacterized protein</fullName>
    </submittedName>
</protein>
<feature type="compositionally biased region" description="Polar residues" evidence="1">
    <location>
        <begin position="58"/>
        <end position="69"/>
    </location>
</feature>
<name>A0A1Q9D742_SYMMI</name>
<dbReference type="EMBL" id="LSRX01000686">
    <property type="protein sequence ID" value="OLP90946.1"/>
    <property type="molecule type" value="Genomic_DNA"/>
</dbReference>
<evidence type="ECO:0000313" key="2">
    <source>
        <dbReference type="EMBL" id="OLP90946.1"/>
    </source>
</evidence>
<dbReference type="OrthoDB" id="10272631at2759"/>
<proteinExistence type="predicted"/>
<evidence type="ECO:0000313" key="3">
    <source>
        <dbReference type="Proteomes" id="UP000186817"/>
    </source>
</evidence>
<gene>
    <name evidence="2" type="ORF">AK812_SmicGene27414</name>
</gene>
<evidence type="ECO:0000256" key="1">
    <source>
        <dbReference type="SAM" id="MobiDB-lite"/>
    </source>
</evidence>
<comment type="caution">
    <text evidence="2">The sequence shown here is derived from an EMBL/GenBank/DDBJ whole genome shotgun (WGS) entry which is preliminary data.</text>
</comment>